<evidence type="ECO:0000313" key="1">
    <source>
        <dbReference type="EMBL" id="PPE05573.1"/>
    </source>
</evidence>
<protein>
    <submittedName>
        <fullName evidence="1">Uncharacterized protein</fullName>
    </submittedName>
</protein>
<keyword evidence="2" id="KW-1185">Reference proteome</keyword>
<dbReference type="EMBL" id="PHHC01000064">
    <property type="protein sequence ID" value="PPE05573.1"/>
    <property type="molecule type" value="Genomic_DNA"/>
</dbReference>
<gene>
    <name evidence="1" type="ORF">HCUR_00219</name>
</gene>
<proteinExistence type="predicted"/>
<dbReference type="Proteomes" id="UP000239425">
    <property type="component" value="Unassembled WGS sequence"/>
</dbReference>
<dbReference type="RefSeq" id="WP_129591812.1">
    <property type="nucleotide sequence ID" value="NZ_PHHC01000064.1"/>
</dbReference>
<reference evidence="1 2" key="1">
    <citation type="submission" date="2017-11" db="EMBL/GenBank/DDBJ databases">
        <title>Comparative genomic analysis of Holospora spp., intranuclear symbionts of paramecia.</title>
        <authorList>
            <person name="Garushyants S.K."/>
            <person name="Beliavskaya A."/>
            <person name="Malko D.B."/>
            <person name="Logacheva M.D."/>
            <person name="Rautian M.S."/>
            <person name="Gelfand M.S."/>
        </authorList>
    </citation>
    <scope>NUCLEOTIDE SEQUENCE [LARGE SCALE GENOMIC DNA]</scope>
    <source>
        <strain evidence="2">02AZ16</strain>
    </source>
</reference>
<evidence type="ECO:0000313" key="2">
    <source>
        <dbReference type="Proteomes" id="UP000239425"/>
    </source>
</evidence>
<accession>A0A2S5RE31</accession>
<name>A0A2S5RE31_9PROT</name>
<dbReference type="AlphaFoldDB" id="A0A2S5RE31"/>
<sequence>MSESQGERFKNRLGLQIQFLRQLFENTGIIGIEKNRKIEEKMKRDFKLIVKESSKHITGNFQDLFNTSKDSFNTKNKALALGIQAAYEGMGPQHKKDFQEGLERVNNFMDELLSSITTKIKYRNSDGTTRESLNDKGPFTWSGRETDSKCFNEIFQWFGEGIDHALSTDKIALESWPTYKKDTIQNIQKKSRELSKFLIEHFKYRLGLHIQFIQELREKRGIEKEKKFDPALRLQSKKGVMEKSLLSTTVFSDSTQN</sequence>
<comment type="caution">
    <text evidence="1">The sequence shown here is derived from an EMBL/GenBank/DDBJ whole genome shotgun (WGS) entry which is preliminary data.</text>
</comment>
<organism evidence="1 2">
    <name type="scientific">Holospora curviuscula</name>
    <dbReference type="NCBI Taxonomy" id="1082868"/>
    <lineage>
        <taxon>Bacteria</taxon>
        <taxon>Pseudomonadati</taxon>
        <taxon>Pseudomonadota</taxon>
        <taxon>Alphaproteobacteria</taxon>
        <taxon>Holosporales</taxon>
        <taxon>Holosporaceae</taxon>
        <taxon>Holospora</taxon>
    </lineage>
</organism>